<organism evidence="1 2">
    <name type="scientific">Erwinia phage vB_EamM_Yoloswag</name>
    <dbReference type="NCBI Taxonomy" id="1958956"/>
    <lineage>
        <taxon>Viruses</taxon>
        <taxon>Duplodnaviria</taxon>
        <taxon>Heunggongvirae</taxon>
        <taxon>Uroviricota</taxon>
        <taxon>Caudoviricetes</taxon>
        <taxon>Yoloswagvirus</taxon>
        <taxon>Yoloswagvirus yoloswag</taxon>
    </lineage>
</organism>
<keyword evidence="2" id="KW-1185">Reference proteome</keyword>
<name>A0A1S6L2U8_9CAUD</name>
<accession>A0A1S6L2U8</accession>
<reference evidence="1 2" key="1">
    <citation type="submission" date="2017-01" db="EMBL/GenBank/DDBJ databases">
        <authorList>
            <person name="Mah S.A."/>
            <person name="Swanson W.J."/>
            <person name="Moy G.W."/>
            <person name="Vacquier V.D."/>
        </authorList>
    </citation>
    <scope>NUCLEOTIDE SEQUENCE [LARGE SCALE GENOMIC DNA]</scope>
</reference>
<evidence type="ECO:0000313" key="1">
    <source>
        <dbReference type="EMBL" id="AQT28500.1"/>
    </source>
</evidence>
<dbReference type="SUPFAM" id="SSF52949">
    <property type="entry name" value="Macro domain-like"/>
    <property type="match status" value="1"/>
</dbReference>
<dbReference type="EMBL" id="KY448244">
    <property type="protein sequence ID" value="AQT28500.1"/>
    <property type="molecule type" value="Genomic_DNA"/>
</dbReference>
<dbReference type="Gene3D" id="3.40.220.10">
    <property type="entry name" value="Leucine Aminopeptidase, subunit E, domain 1"/>
    <property type="match status" value="1"/>
</dbReference>
<protein>
    <submittedName>
        <fullName evidence="1">Putative Appr-1-p processing protein</fullName>
    </submittedName>
</protein>
<dbReference type="InterPro" id="IPR043472">
    <property type="entry name" value="Macro_dom-like"/>
</dbReference>
<gene>
    <name evidence="1" type="ORF">YOLOSWAG_13</name>
</gene>
<evidence type="ECO:0000313" key="2">
    <source>
        <dbReference type="Proteomes" id="UP000221250"/>
    </source>
</evidence>
<dbReference type="Proteomes" id="UP000221250">
    <property type="component" value="Segment"/>
</dbReference>
<proteinExistence type="predicted"/>
<sequence>MDLSALGIKHKQHRVIPVTDSNIIKDFLDGKIQVIGVECNTRGVYGSPIQKRLGGIFPEMIPHVSGEGCANKIGTTVLWRINSKQHTVRQFVANMFLTTGYGLGRSGPNRSDKPVNRFSARHLEQAFDDLISKCRQNNVQLDRTIGMQRVFGGLGGVSWQEVLTVLDALCERHQISIYVYLPKNYDTTYVRGAQ</sequence>